<dbReference type="AlphaFoldDB" id="A0AAD9PEW3"/>
<dbReference type="PANTHER" id="PTHR45951">
    <property type="entry name" value="PROTEIN DISPATCHED-RELATED"/>
    <property type="match status" value="1"/>
</dbReference>
<dbReference type="InterPro" id="IPR052081">
    <property type="entry name" value="Dispatched_Hh_regulator"/>
</dbReference>
<feature type="transmembrane region" description="Helical" evidence="7">
    <location>
        <begin position="973"/>
        <end position="996"/>
    </location>
</feature>
<evidence type="ECO:0000259" key="8">
    <source>
        <dbReference type="PROSITE" id="PS50156"/>
    </source>
</evidence>
<reference evidence="9" key="1">
    <citation type="journal article" date="2023" name="Mol. Biol. Evol.">
        <title>Third-Generation Sequencing Reveals the Adaptive Role of the Epigenome in Three Deep-Sea Polychaetes.</title>
        <authorList>
            <person name="Perez M."/>
            <person name="Aroh O."/>
            <person name="Sun Y."/>
            <person name="Lan Y."/>
            <person name="Juniper S.K."/>
            <person name="Young C.R."/>
            <person name="Angers B."/>
            <person name="Qian P.Y."/>
        </authorList>
    </citation>
    <scope>NUCLEOTIDE SEQUENCE</scope>
    <source>
        <strain evidence="9">R07B-5</strain>
    </source>
</reference>
<dbReference type="SUPFAM" id="SSF82866">
    <property type="entry name" value="Multidrug efflux transporter AcrB transmembrane domain"/>
    <property type="match status" value="2"/>
</dbReference>
<evidence type="ECO:0000256" key="1">
    <source>
        <dbReference type="ARBA" id="ARBA00004141"/>
    </source>
</evidence>
<proteinExistence type="inferred from homology"/>
<comment type="similarity">
    <text evidence="6">Belongs to the dispatched family.</text>
</comment>
<evidence type="ECO:0000256" key="6">
    <source>
        <dbReference type="ARBA" id="ARBA00038046"/>
    </source>
</evidence>
<accession>A0AAD9PEW3</accession>
<dbReference type="EMBL" id="JAODUO010000014">
    <property type="protein sequence ID" value="KAK2193365.1"/>
    <property type="molecule type" value="Genomic_DNA"/>
</dbReference>
<feature type="transmembrane region" description="Helical" evidence="7">
    <location>
        <begin position="1002"/>
        <end position="1026"/>
    </location>
</feature>
<feature type="transmembrane region" description="Helical" evidence="7">
    <location>
        <begin position="567"/>
        <end position="591"/>
    </location>
</feature>
<feature type="transmembrane region" description="Helical" evidence="7">
    <location>
        <begin position="901"/>
        <end position="922"/>
    </location>
</feature>
<gene>
    <name evidence="9" type="ORF">NP493_15g08020</name>
</gene>
<evidence type="ECO:0000256" key="3">
    <source>
        <dbReference type="ARBA" id="ARBA00022989"/>
    </source>
</evidence>
<evidence type="ECO:0000256" key="5">
    <source>
        <dbReference type="ARBA" id="ARBA00023180"/>
    </source>
</evidence>
<evidence type="ECO:0000256" key="7">
    <source>
        <dbReference type="SAM" id="Phobius"/>
    </source>
</evidence>
<feature type="transmembrane region" description="Helical" evidence="7">
    <location>
        <begin position="934"/>
        <end position="952"/>
    </location>
</feature>
<protein>
    <recommendedName>
        <fullName evidence="8">SSD domain-containing protein</fullName>
    </recommendedName>
</protein>
<evidence type="ECO:0000256" key="4">
    <source>
        <dbReference type="ARBA" id="ARBA00023136"/>
    </source>
</evidence>
<feature type="transmembrane region" description="Helical" evidence="7">
    <location>
        <begin position="651"/>
        <end position="671"/>
    </location>
</feature>
<comment type="subcellular location">
    <subcellularLocation>
        <location evidence="1">Membrane</location>
        <topology evidence="1">Multi-pass membrane protein</topology>
    </subcellularLocation>
</comment>
<dbReference type="Gene3D" id="1.20.1640.10">
    <property type="entry name" value="Multidrug efflux transporter AcrB transmembrane domain"/>
    <property type="match status" value="2"/>
</dbReference>
<dbReference type="Pfam" id="PF12349">
    <property type="entry name" value="Sterol-sensing"/>
    <property type="match status" value="1"/>
</dbReference>
<feature type="transmembrane region" description="Helical" evidence="7">
    <location>
        <begin position="434"/>
        <end position="455"/>
    </location>
</feature>
<dbReference type="PANTHER" id="PTHR45951:SF7">
    <property type="entry name" value="SSD DOMAIN-CONTAINING PROTEIN"/>
    <property type="match status" value="1"/>
</dbReference>
<name>A0AAD9PEW3_RIDPI</name>
<dbReference type="InterPro" id="IPR000731">
    <property type="entry name" value="SSD"/>
</dbReference>
<feature type="transmembrane region" description="Helical" evidence="7">
    <location>
        <begin position="490"/>
        <end position="513"/>
    </location>
</feature>
<sequence length="1053" mass="117605">MANIVKNVAGTAIVDVTIDSSEGTTEPSSTAMNIADSDVIAEEIQRQQRELSPLRYCRFIADNPKLAFATYDGNEMAVEQWQVHVPDRLAPKGTGLDGVVTPTRCHGMAGGSAHVARTDTVNVAFDAEEGNAESVADGQTGPRNCVTDVTDSDVIADEIEIKKREVSPLRYCRFIADNPKLAFGLTFGGHILIVVVTATLAATGYDIIPTTALNDTTLNIRNSDDYLRHMAWLNRFEDGTIRGRGFVKADQNSTQMTRSRKGDVLELFFERDDGNVLTKANLQKMKEIEDEFWNNAEFQSSFCMRDEIPPYACVKPVSVLRFFDGTYKGVDPILIDPDFDNIPAGAERRKDEQPNKGCSLLQPRHELYHHRNPRLGHHCYENNSDRAGEQFKAIQKFTVANFKPIGQKYFSEGAGDMEFFYSSLTLLIDALESIIYRDFSLVIGSFVFITLFLLFQTRSFWVSGWAIFGILTGFFGANLIYRIVLDFRYFGFFNILAVFILLCIGADDVFVFFDTWKFSSHYQYKSLAHRLSDCYRKAAGAMLYTSLTTAVAFAVSAASPLLGISTFGVFSALLIIVNYISVIVFFPTVIVTYHIYWEKYRCCCCCPHDNSSVANVNDSTSTASKSKGGKRHGIIVRFFSGPYFRLITHPVARWLILTFFALVVAASIYFVTHLKINDAMTFCLKLKTMSKEERERLHIRDELLSGEPEVDCFLDDMNSFYLSEQDREVFGSRVYPNDTSLAVPVGEVKGRLVMDANPVIYSSTRPANFSRYFEVMTSFWLYNAFQPPVPSPQFFQYAVLIYVYGSRLRYAAVKVSTDINMASLGFEEGLPIRDAWEDFMTKEKKLMPDSLQGGFQMTPNTLWHWLAVQKTLVVSAMTGIGAGLAVALPILIFATSNVFTGLLATCSIVLSTLCVVAVIPLAGWKFGVMESLNLILVVGLSVDYVVHLAEGYSRSSHSKRLGRLHDSLAQVGISILSGACTTLGGSAFLLFAEIVLFMQFGLFLFATILFSIVFALGFFSTLLGILGPEDDRGSIKPFKRWLWKVVTCKVCRK</sequence>
<keyword evidence="2 7" id="KW-0812">Transmembrane</keyword>
<keyword evidence="10" id="KW-1185">Reference proteome</keyword>
<dbReference type="PROSITE" id="PS50156">
    <property type="entry name" value="SSD"/>
    <property type="match status" value="2"/>
</dbReference>
<keyword evidence="3 7" id="KW-1133">Transmembrane helix</keyword>
<feature type="transmembrane region" description="Helical" evidence="7">
    <location>
        <begin position="462"/>
        <end position="484"/>
    </location>
</feature>
<evidence type="ECO:0000313" key="10">
    <source>
        <dbReference type="Proteomes" id="UP001209878"/>
    </source>
</evidence>
<dbReference type="GO" id="GO:0022857">
    <property type="term" value="F:transmembrane transporter activity"/>
    <property type="evidence" value="ECO:0007669"/>
    <property type="project" value="TreeGrafter"/>
</dbReference>
<evidence type="ECO:0000256" key="2">
    <source>
        <dbReference type="ARBA" id="ARBA00022692"/>
    </source>
</evidence>
<feature type="transmembrane region" description="Helical" evidence="7">
    <location>
        <begin position="534"/>
        <end position="555"/>
    </location>
</feature>
<feature type="transmembrane region" description="Helical" evidence="7">
    <location>
        <begin position="872"/>
        <end position="894"/>
    </location>
</feature>
<comment type="caution">
    <text evidence="9">The sequence shown here is derived from an EMBL/GenBank/DDBJ whole genome shotgun (WGS) entry which is preliminary data.</text>
</comment>
<feature type="domain" description="SSD" evidence="8">
    <location>
        <begin position="499"/>
        <end position="592"/>
    </location>
</feature>
<dbReference type="InterPro" id="IPR053958">
    <property type="entry name" value="HMGCR/SNAP/NPC1-like_SSD"/>
</dbReference>
<dbReference type="Proteomes" id="UP001209878">
    <property type="component" value="Unassembled WGS sequence"/>
</dbReference>
<dbReference type="GO" id="GO:0016020">
    <property type="term" value="C:membrane"/>
    <property type="evidence" value="ECO:0007669"/>
    <property type="project" value="UniProtKB-SubCell"/>
</dbReference>
<keyword evidence="4 7" id="KW-0472">Membrane</keyword>
<evidence type="ECO:0000313" key="9">
    <source>
        <dbReference type="EMBL" id="KAK2193365.1"/>
    </source>
</evidence>
<organism evidence="9 10">
    <name type="scientific">Ridgeia piscesae</name>
    <name type="common">Tubeworm</name>
    <dbReference type="NCBI Taxonomy" id="27915"/>
    <lineage>
        <taxon>Eukaryota</taxon>
        <taxon>Metazoa</taxon>
        <taxon>Spiralia</taxon>
        <taxon>Lophotrochozoa</taxon>
        <taxon>Annelida</taxon>
        <taxon>Polychaeta</taxon>
        <taxon>Sedentaria</taxon>
        <taxon>Canalipalpata</taxon>
        <taxon>Sabellida</taxon>
        <taxon>Siboglinidae</taxon>
        <taxon>Ridgeia</taxon>
    </lineage>
</organism>
<feature type="domain" description="SSD" evidence="8">
    <location>
        <begin position="896"/>
        <end position="1025"/>
    </location>
</feature>
<keyword evidence="5" id="KW-0325">Glycoprotein</keyword>